<dbReference type="PANTHER" id="PTHR23308">
    <property type="entry name" value="NUCLEAR INHIBITOR OF PROTEIN PHOSPHATASE-1"/>
    <property type="match status" value="1"/>
</dbReference>
<dbReference type="OrthoDB" id="444265at2759"/>
<evidence type="ECO:0000313" key="3">
    <source>
        <dbReference type="Proteomes" id="UP000053766"/>
    </source>
</evidence>
<dbReference type="EMBL" id="KN716180">
    <property type="protein sequence ID" value="KJH51594.1"/>
    <property type="molecule type" value="Genomic_DNA"/>
</dbReference>
<dbReference type="Pfam" id="PF00498">
    <property type="entry name" value="FHA"/>
    <property type="match status" value="1"/>
</dbReference>
<dbReference type="Gene3D" id="2.60.200.20">
    <property type="match status" value="1"/>
</dbReference>
<dbReference type="STRING" id="29172.A0A0D8Y6H2"/>
<gene>
    <name evidence="2" type="ORF">DICVIV_02227</name>
</gene>
<keyword evidence="3" id="KW-1185">Reference proteome</keyword>
<feature type="domain" description="FHA" evidence="1">
    <location>
        <begin position="226"/>
        <end position="294"/>
    </location>
</feature>
<protein>
    <recommendedName>
        <fullName evidence="1">FHA domain-containing protein</fullName>
    </recommendedName>
</protein>
<dbReference type="InterPro" id="IPR008984">
    <property type="entry name" value="SMAD_FHA_dom_sf"/>
</dbReference>
<evidence type="ECO:0000259" key="1">
    <source>
        <dbReference type="Pfam" id="PF00498"/>
    </source>
</evidence>
<proteinExistence type="predicted"/>
<sequence>MPLELSQKSLDDTVSCFTTCDFIRPLEKTPVLISKFALMNENCCNRFSAPIQLTTLFHFRQLSCNGGDAHNRDSQPDSGDGEDQNHTRQIKQEIEDDVTSAGQDFFGKNYGIEKKVKHETDLDDASSTEFESNLKDRWCVSTRFGFGKNDDISVEEKEKVNLGVSGKLADDTNIFRGVLMKYNEPLKAKKPIFRLRLYPFKNNESLSVSHIHRESVCLIATVRKIADLPISHPICSTQHPVFQYRSIPFERIYGTEPRLVPPYTIHLSSSNGTFLNGSKNEPQRHVKLVNKDVLKSEFSRQEFVMFNKKLADGVNASDSQPYSPASD</sequence>
<name>A0A0D8Y6H2_DICVI</name>
<dbReference type="Proteomes" id="UP000053766">
    <property type="component" value="Unassembled WGS sequence"/>
</dbReference>
<reference evidence="2 3" key="1">
    <citation type="submission" date="2013-11" db="EMBL/GenBank/DDBJ databases">
        <title>Draft genome of the bovine lungworm Dictyocaulus viviparus.</title>
        <authorList>
            <person name="Mitreva M."/>
        </authorList>
    </citation>
    <scope>NUCLEOTIDE SEQUENCE [LARGE SCALE GENOMIC DNA]</scope>
    <source>
        <strain evidence="2 3">HannoverDv2000</strain>
    </source>
</reference>
<dbReference type="SUPFAM" id="SSF49879">
    <property type="entry name" value="SMAD/FHA domain"/>
    <property type="match status" value="1"/>
</dbReference>
<dbReference type="InterPro" id="IPR050923">
    <property type="entry name" value="Cell_Proc_Reg/RNA_Proc"/>
</dbReference>
<evidence type="ECO:0000313" key="2">
    <source>
        <dbReference type="EMBL" id="KJH51594.1"/>
    </source>
</evidence>
<dbReference type="InterPro" id="IPR000253">
    <property type="entry name" value="FHA_dom"/>
</dbReference>
<dbReference type="AlphaFoldDB" id="A0A0D8Y6H2"/>
<reference evidence="3" key="2">
    <citation type="journal article" date="2016" name="Sci. Rep.">
        <title>Dictyocaulus viviparus genome, variome and transcriptome elucidate lungworm biology and support future intervention.</title>
        <authorList>
            <person name="McNulty S.N."/>
            <person name="Strube C."/>
            <person name="Rosa B.A."/>
            <person name="Martin J.C."/>
            <person name="Tyagi R."/>
            <person name="Choi Y.J."/>
            <person name="Wang Q."/>
            <person name="Hallsworth Pepin K."/>
            <person name="Zhang X."/>
            <person name="Ozersky P."/>
            <person name="Wilson R.K."/>
            <person name="Sternberg P.W."/>
            <person name="Gasser R.B."/>
            <person name="Mitreva M."/>
        </authorList>
    </citation>
    <scope>NUCLEOTIDE SEQUENCE [LARGE SCALE GENOMIC DNA]</scope>
    <source>
        <strain evidence="3">HannoverDv2000</strain>
    </source>
</reference>
<organism evidence="2 3">
    <name type="scientific">Dictyocaulus viviparus</name>
    <name type="common">Bovine lungworm</name>
    <dbReference type="NCBI Taxonomy" id="29172"/>
    <lineage>
        <taxon>Eukaryota</taxon>
        <taxon>Metazoa</taxon>
        <taxon>Ecdysozoa</taxon>
        <taxon>Nematoda</taxon>
        <taxon>Chromadorea</taxon>
        <taxon>Rhabditida</taxon>
        <taxon>Rhabditina</taxon>
        <taxon>Rhabditomorpha</taxon>
        <taxon>Strongyloidea</taxon>
        <taxon>Metastrongylidae</taxon>
        <taxon>Dictyocaulus</taxon>
    </lineage>
</organism>
<accession>A0A0D8Y6H2</accession>